<name>A0A0F9RC71_9ZZZZ</name>
<proteinExistence type="predicted"/>
<accession>A0A0F9RC71</accession>
<feature type="transmembrane region" description="Helical" evidence="1">
    <location>
        <begin position="62"/>
        <end position="83"/>
    </location>
</feature>
<gene>
    <name evidence="2" type="ORF">LCGC14_0912230</name>
</gene>
<sequence length="97" mass="10719">MKITIPSGETITGKEYLSRWKQGIQKVGILHQTKIQVRSTWIIIIGILAGLVISAINFKTLWWLFIILCGALGNTSVQLISLIQKKNLLDSLEGGGE</sequence>
<comment type="caution">
    <text evidence="2">The sequence shown here is derived from an EMBL/GenBank/DDBJ whole genome shotgun (WGS) entry which is preliminary data.</text>
</comment>
<reference evidence="2" key="1">
    <citation type="journal article" date="2015" name="Nature">
        <title>Complex archaea that bridge the gap between prokaryotes and eukaryotes.</title>
        <authorList>
            <person name="Spang A."/>
            <person name="Saw J.H."/>
            <person name="Jorgensen S.L."/>
            <person name="Zaremba-Niedzwiedzka K."/>
            <person name="Martijn J."/>
            <person name="Lind A.E."/>
            <person name="van Eijk R."/>
            <person name="Schleper C."/>
            <person name="Guy L."/>
            <person name="Ettema T.J."/>
        </authorList>
    </citation>
    <scope>NUCLEOTIDE SEQUENCE</scope>
</reference>
<evidence type="ECO:0000256" key="1">
    <source>
        <dbReference type="SAM" id="Phobius"/>
    </source>
</evidence>
<feature type="transmembrane region" description="Helical" evidence="1">
    <location>
        <begin position="39"/>
        <end position="56"/>
    </location>
</feature>
<evidence type="ECO:0000313" key="2">
    <source>
        <dbReference type="EMBL" id="KKN22721.1"/>
    </source>
</evidence>
<protein>
    <submittedName>
        <fullName evidence="2">Uncharacterized protein</fullName>
    </submittedName>
</protein>
<keyword evidence="1" id="KW-1133">Transmembrane helix</keyword>
<dbReference type="AlphaFoldDB" id="A0A0F9RC71"/>
<keyword evidence="1" id="KW-0472">Membrane</keyword>
<dbReference type="EMBL" id="LAZR01003035">
    <property type="protein sequence ID" value="KKN22721.1"/>
    <property type="molecule type" value="Genomic_DNA"/>
</dbReference>
<keyword evidence="1" id="KW-0812">Transmembrane</keyword>
<organism evidence="2">
    <name type="scientific">marine sediment metagenome</name>
    <dbReference type="NCBI Taxonomy" id="412755"/>
    <lineage>
        <taxon>unclassified sequences</taxon>
        <taxon>metagenomes</taxon>
        <taxon>ecological metagenomes</taxon>
    </lineage>
</organism>